<feature type="compositionally biased region" description="Basic residues" evidence="6">
    <location>
        <begin position="214"/>
        <end position="226"/>
    </location>
</feature>
<dbReference type="InterPro" id="IPR036388">
    <property type="entry name" value="WH-like_DNA-bd_sf"/>
</dbReference>
<feature type="compositionally biased region" description="Basic and acidic residues" evidence="6">
    <location>
        <begin position="109"/>
        <end position="124"/>
    </location>
</feature>
<feature type="compositionally biased region" description="Basic and acidic residues" evidence="6">
    <location>
        <begin position="134"/>
        <end position="154"/>
    </location>
</feature>
<organism evidence="8">
    <name type="scientific">Anopheles sinensis</name>
    <name type="common">Mosquito</name>
    <dbReference type="NCBI Taxonomy" id="74873"/>
    <lineage>
        <taxon>Eukaryota</taxon>
        <taxon>Metazoa</taxon>
        <taxon>Ecdysozoa</taxon>
        <taxon>Arthropoda</taxon>
        <taxon>Hexapoda</taxon>
        <taxon>Insecta</taxon>
        <taxon>Pterygota</taxon>
        <taxon>Neoptera</taxon>
        <taxon>Endopterygota</taxon>
        <taxon>Diptera</taxon>
        <taxon>Nematocera</taxon>
        <taxon>Culicoidea</taxon>
        <taxon>Culicidae</taxon>
        <taxon>Anophelinae</taxon>
        <taxon>Anopheles</taxon>
    </lineage>
</organism>
<dbReference type="EnsemblMetazoa" id="ASIC014121-RA">
    <property type="protein sequence ID" value="ASIC014121-PA"/>
    <property type="gene ID" value="ASIC014121"/>
</dbReference>
<dbReference type="AlphaFoldDB" id="A0A084W7P0"/>
<dbReference type="GO" id="GO:0030527">
    <property type="term" value="F:structural constituent of chromatin"/>
    <property type="evidence" value="ECO:0007669"/>
    <property type="project" value="InterPro"/>
</dbReference>
<dbReference type="GO" id="GO:0006334">
    <property type="term" value="P:nucleosome assembly"/>
    <property type="evidence" value="ECO:0007669"/>
    <property type="project" value="InterPro"/>
</dbReference>
<evidence type="ECO:0000256" key="4">
    <source>
        <dbReference type="ARBA" id="ARBA00023242"/>
    </source>
</evidence>
<evidence type="ECO:0000313" key="10">
    <source>
        <dbReference type="Proteomes" id="UP000030765"/>
    </source>
</evidence>
<evidence type="ECO:0000313" key="9">
    <source>
        <dbReference type="EnsemblMetazoa" id="ASIC014121-PA"/>
    </source>
</evidence>
<keyword evidence="5" id="KW-0158">Chromosome</keyword>
<feature type="region of interest" description="Disordered" evidence="6">
    <location>
        <begin position="109"/>
        <end position="226"/>
    </location>
</feature>
<evidence type="ECO:0000256" key="1">
    <source>
        <dbReference type="ARBA" id="ARBA00002809"/>
    </source>
</evidence>
<evidence type="ECO:0000256" key="5">
    <source>
        <dbReference type="RuleBase" id="RU003894"/>
    </source>
</evidence>
<dbReference type="GO" id="GO:0005634">
    <property type="term" value="C:nucleus"/>
    <property type="evidence" value="ECO:0007669"/>
    <property type="project" value="UniProtKB-SubCell"/>
</dbReference>
<sequence length="226" mass="24649">MDSSTPIPPGPTIKDGSTMKPKSNKKSYEQMILETIAENDPNRKGLSFPMIQKLVKGRYTIDGDIKVYVKKAYEKLLQKDVVEHATGKGLSGSIRFSKAHVADMKKAEKLAMQAEKKKQKEEAAAGKPKKKKTDKNNNEKDGKISKAKPKEAAKPKKTAITKTKIDRKGGKVRLSITAHPVARVKGAKTKANAKGSKSKTNASEPKPSTDKAPQKAKQKTKTTGKV</sequence>
<dbReference type="EMBL" id="KE525315">
    <property type="protein sequence ID" value="KFB46234.1"/>
    <property type="molecule type" value="Genomic_DNA"/>
</dbReference>
<keyword evidence="3 5" id="KW-0238">DNA-binding</keyword>
<dbReference type="Gene3D" id="1.10.10.10">
    <property type="entry name" value="Winged helix-like DNA-binding domain superfamily/Winged helix DNA-binding domain"/>
    <property type="match status" value="1"/>
</dbReference>
<evidence type="ECO:0000313" key="8">
    <source>
        <dbReference type="EMBL" id="KFB46234.1"/>
    </source>
</evidence>
<evidence type="ECO:0000256" key="3">
    <source>
        <dbReference type="ARBA" id="ARBA00023125"/>
    </source>
</evidence>
<feature type="domain" description="H15" evidence="7">
    <location>
        <begin position="24"/>
        <end position="98"/>
    </location>
</feature>
<name>A0A084W7P0_ANOSI</name>
<accession>A0A084W7P0</accession>
<comment type="subcellular location">
    <subcellularLocation>
        <location evidence="2 5">Nucleus</location>
    </subcellularLocation>
</comment>
<keyword evidence="4 5" id="KW-0539">Nucleus</keyword>
<dbReference type="OrthoDB" id="7744052at2759"/>
<dbReference type="InterPro" id="IPR005818">
    <property type="entry name" value="Histone_H1/H5_H15"/>
</dbReference>
<comment type="similarity">
    <text evidence="5">Belongs to the histone H1/H5 family.</text>
</comment>
<protein>
    <submittedName>
        <fullName evidence="9">H15 domain-containing protein</fullName>
    </submittedName>
</protein>
<keyword evidence="10" id="KW-1185">Reference proteome</keyword>
<dbReference type="EMBL" id="ATLV01021268">
    <property type="status" value="NOT_ANNOTATED_CDS"/>
    <property type="molecule type" value="Genomic_DNA"/>
</dbReference>
<comment type="function">
    <text evidence="1">Histones H1 are necessary for the condensation of nucleosome chains into higher-order structures.</text>
</comment>
<dbReference type="VEuPathDB" id="VectorBase:ASIC014121"/>
<dbReference type="InterPro" id="IPR036390">
    <property type="entry name" value="WH_DNA-bd_sf"/>
</dbReference>
<dbReference type="PRINTS" id="PR00624">
    <property type="entry name" value="HISTONEH5"/>
</dbReference>
<dbReference type="Pfam" id="PF00538">
    <property type="entry name" value="Linker_histone"/>
    <property type="match status" value="1"/>
</dbReference>
<evidence type="ECO:0000259" key="7">
    <source>
        <dbReference type="PROSITE" id="PS51504"/>
    </source>
</evidence>
<reference evidence="9" key="2">
    <citation type="submission" date="2020-05" db="UniProtKB">
        <authorList>
            <consortium name="EnsemblMetazoa"/>
        </authorList>
    </citation>
    <scope>IDENTIFICATION</scope>
</reference>
<dbReference type="Proteomes" id="UP000030765">
    <property type="component" value="Unassembled WGS sequence"/>
</dbReference>
<feature type="compositionally biased region" description="Pro residues" evidence="6">
    <location>
        <begin position="1"/>
        <end position="11"/>
    </location>
</feature>
<dbReference type="SUPFAM" id="SSF46785">
    <property type="entry name" value="Winged helix' DNA-binding domain"/>
    <property type="match status" value="1"/>
</dbReference>
<evidence type="ECO:0000256" key="6">
    <source>
        <dbReference type="SAM" id="MobiDB-lite"/>
    </source>
</evidence>
<reference evidence="8 10" key="1">
    <citation type="journal article" date="2014" name="BMC Genomics">
        <title>Genome sequence of Anopheles sinensis provides insight into genetics basis of mosquito competence for malaria parasites.</title>
        <authorList>
            <person name="Zhou D."/>
            <person name="Zhang D."/>
            <person name="Ding G."/>
            <person name="Shi L."/>
            <person name="Hou Q."/>
            <person name="Ye Y."/>
            <person name="Xu Y."/>
            <person name="Zhou H."/>
            <person name="Xiong C."/>
            <person name="Li S."/>
            <person name="Yu J."/>
            <person name="Hong S."/>
            <person name="Yu X."/>
            <person name="Zou P."/>
            <person name="Chen C."/>
            <person name="Chang X."/>
            <person name="Wang W."/>
            <person name="Lv Y."/>
            <person name="Sun Y."/>
            <person name="Ma L."/>
            <person name="Shen B."/>
            <person name="Zhu C."/>
        </authorList>
    </citation>
    <scope>NUCLEOTIDE SEQUENCE [LARGE SCALE GENOMIC DNA]</scope>
</reference>
<feature type="region of interest" description="Disordered" evidence="6">
    <location>
        <begin position="1"/>
        <end position="26"/>
    </location>
</feature>
<proteinExistence type="inferred from homology"/>
<evidence type="ECO:0000256" key="2">
    <source>
        <dbReference type="ARBA" id="ARBA00004123"/>
    </source>
</evidence>
<dbReference type="SMART" id="SM00526">
    <property type="entry name" value="H15"/>
    <property type="match status" value="1"/>
</dbReference>
<dbReference type="VEuPathDB" id="VectorBase:ASIS019354"/>
<dbReference type="InterPro" id="IPR005819">
    <property type="entry name" value="H1/H5"/>
</dbReference>
<dbReference type="GO" id="GO:0000786">
    <property type="term" value="C:nucleosome"/>
    <property type="evidence" value="ECO:0007669"/>
    <property type="project" value="InterPro"/>
</dbReference>
<gene>
    <name evidence="8" type="ORF">ZHAS_00014121</name>
</gene>
<dbReference type="OMA" id="HPPVATM"/>
<dbReference type="PROSITE" id="PS51504">
    <property type="entry name" value="H15"/>
    <property type="match status" value="1"/>
</dbReference>
<dbReference type="GO" id="GO:0003677">
    <property type="term" value="F:DNA binding"/>
    <property type="evidence" value="ECO:0007669"/>
    <property type="project" value="UniProtKB-KW"/>
</dbReference>